<feature type="compositionally biased region" description="Basic residues" evidence="2">
    <location>
        <begin position="607"/>
        <end position="618"/>
    </location>
</feature>
<accession>A0AAE0L0H7</accession>
<feature type="compositionally biased region" description="Basic and acidic residues" evidence="2">
    <location>
        <begin position="1"/>
        <end position="11"/>
    </location>
</feature>
<organism evidence="4 5">
    <name type="scientific">Cymbomonas tetramitiformis</name>
    <dbReference type="NCBI Taxonomy" id="36881"/>
    <lineage>
        <taxon>Eukaryota</taxon>
        <taxon>Viridiplantae</taxon>
        <taxon>Chlorophyta</taxon>
        <taxon>Pyramimonadophyceae</taxon>
        <taxon>Pyramimonadales</taxon>
        <taxon>Pyramimonadaceae</taxon>
        <taxon>Cymbomonas</taxon>
    </lineage>
</organism>
<sequence>MQEYRNQRPAEDAPPEADSGLHIGAKPVPRRKLLDPMPYSTVPKLEPVPRGPALLETTDPVKYLGLKRKNGKGIPMQLSSLKRGQRPDRMKRDAKAFTASSLNGDRSEAFGPHRRLWRTPKNKASTRASATGEAIATRGLTSHPIDAHAVPCALPAWSVIAALAASWRWTRRWQPSREFDWALAAFPVCVTQLAAFLGGRRWQPSRARSDTQRKRHEVRETTPLGLRHPLVDVAMDSELGDDASGATAQMLLQGWVDGIDLRADFTSRSVYLETKLEEGFRQVAGMDIVPNRMRTAMCMLAMNALVDPTSRLWTTIKNELLASVYYDPNQEFERIRAGSTIVGPDLFLKSRPFFSQVAVEKQHVEHLTRTLLDVEARMERQEAIDGMASNSKDKQMRNMAWMIGAAVFSRWKEVHQLEKQNKEQVNRFLKKLFNKQGSMAAMFERWKEVWKSAKEDDLNDTLEKLEGHNATLRQENKALQEEVTRTKALVSENKRLKEQIRRTKNDGVPTGELNIALARIKVLEETLAATQARPPPSARAKGSLGKRAEGAALLARRVGKAALHAPVTSIAEITELMPSVHRMMELATGEVSKEAGLRKLHLDTAKRNRGNQQHKRRMQGLTAPPPTAPAPTADKQADDAEAPQEGVDGADNTEARASGGAADLGFTTESSKALVQEHLTEADKEELRFQPDEVEQEVRKEVGHLTAKHCHLHYVEAWSLEDLVRADHELRHLHVDDILLRWANLRTRAVKPGYELSNFHHDLADCGVFCSIMSSLVPAKTDAGLGTLDPGNRYQKMCRAAMQLDPPVQGLTTLESIIKGEADLNVAYLSRLFMCPLGPSFVPNSQSRAMDVQMEMERAHIEMEALKSRWPELDKAITLCEDSSCGDTLPPDFHDILMTAGEVVEEYTALSDKLATGVVYVREGHRRWEKHWMRGLESAWDVLQARICAEPEVPRDPAAEQEYKLYTVIHKAKMTDVLDREQLSDGDKAAELQALHQTLQDNKQLFKEVFSYYASAGTSGSPNLMTFTGWRSVLKDAKLTNDVDKDEKGPVVKKLKGGKGQGLTQITNINQFLKLSQSSLATIFQRANQDPTDPDDIKRAVRGTAFPPWSAQSASMRCFYSCLLSPCHLRSCTSAPLGGHGEGTVTCGTCGRHRLQRGFERGGSLAGIAGAQVASGNNSEREFVPEEFTESMIRVTQQCLPPERFSGDTPTPLHVRLQTLIDLAIRPHCNRQNAAVFRELISHDQAIQGVLRKYSHQLQLIFQNYAMEEGVQGQGSMSLSEFKQFLTDCRVMDGSLNEHAIKVIFASVMDQRIESGDNEEAELFYGEFLEALAGMTEYKICNPYQNFSQRLDSLLSNHIVPTAKAATRLSASVFSQSKKKSPSVLGLPPISTK</sequence>
<reference evidence="4 5" key="1">
    <citation type="journal article" date="2015" name="Genome Biol. Evol.">
        <title>Comparative Genomics of a Bacterivorous Green Alga Reveals Evolutionary Causalities and Consequences of Phago-Mixotrophic Mode of Nutrition.</title>
        <authorList>
            <person name="Burns J.A."/>
            <person name="Paasch A."/>
            <person name="Narechania A."/>
            <person name="Kim E."/>
        </authorList>
    </citation>
    <scope>NUCLEOTIDE SEQUENCE [LARGE SCALE GENOMIC DNA]</scope>
    <source>
        <strain evidence="4 5">PLY_AMNH</strain>
    </source>
</reference>
<evidence type="ECO:0000256" key="2">
    <source>
        <dbReference type="SAM" id="MobiDB-lite"/>
    </source>
</evidence>
<comment type="caution">
    <text evidence="4">The sequence shown here is derived from an EMBL/GenBank/DDBJ whole genome shotgun (WGS) entry which is preliminary data.</text>
</comment>
<evidence type="ECO:0000259" key="3">
    <source>
        <dbReference type="Pfam" id="PF00307"/>
    </source>
</evidence>
<proteinExistence type="predicted"/>
<feature type="region of interest" description="Disordered" evidence="2">
    <location>
        <begin position="603"/>
        <end position="664"/>
    </location>
</feature>
<feature type="coiled-coil region" evidence="1">
    <location>
        <begin position="455"/>
        <end position="533"/>
    </location>
</feature>
<dbReference type="EMBL" id="LGRX02012326">
    <property type="protein sequence ID" value="KAK3267586.1"/>
    <property type="molecule type" value="Genomic_DNA"/>
</dbReference>
<feature type="domain" description="Calponin-homology (CH)" evidence="3">
    <location>
        <begin position="736"/>
        <end position="834"/>
    </location>
</feature>
<evidence type="ECO:0000313" key="5">
    <source>
        <dbReference type="Proteomes" id="UP001190700"/>
    </source>
</evidence>
<evidence type="ECO:0000256" key="1">
    <source>
        <dbReference type="SAM" id="Coils"/>
    </source>
</evidence>
<dbReference type="SUPFAM" id="SSF47576">
    <property type="entry name" value="Calponin-homology domain, CH-domain"/>
    <property type="match status" value="1"/>
</dbReference>
<protein>
    <recommendedName>
        <fullName evidence="3">Calponin-homology (CH) domain-containing protein</fullName>
    </recommendedName>
</protein>
<feature type="region of interest" description="Disordered" evidence="2">
    <location>
        <begin position="1"/>
        <end position="36"/>
    </location>
</feature>
<dbReference type="Pfam" id="PF00307">
    <property type="entry name" value="CH"/>
    <property type="match status" value="1"/>
</dbReference>
<dbReference type="InterPro" id="IPR036872">
    <property type="entry name" value="CH_dom_sf"/>
</dbReference>
<gene>
    <name evidence="4" type="ORF">CYMTET_23869</name>
</gene>
<dbReference type="Gene3D" id="1.10.418.10">
    <property type="entry name" value="Calponin-like domain"/>
    <property type="match status" value="1"/>
</dbReference>
<name>A0AAE0L0H7_9CHLO</name>
<dbReference type="InterPro" id="IPR001715">
    <property type="entry name" value="CH_dom"/>
</dbReference>
<dbReference type="Gene3D" id="1.10.238.10">
    <property type="entry name" value="EF-hand"/>
    <property type="match status" value="1"/>
</dbReference>
<evidence type="ECO:0000313" key="4">
    <source>
        <dbReference type="EMBL" id="KAK3267586.1"/>
    </source>
</evidence>
<keyword evidence="5" id="KW-1185">Reference proteome</keyword>
<keyword evidence="1" id="KW-0175">Coiled coil</keyword>
<dbReference type="Proteomes" id="UP001190700">
    <property type="component" value="Unassembled WGS sequence"/>
</dbReference>